<proteinExistence type="predicted"/>
<keyword evidence="1" id="KW-1133">Transmembrane helix</keyword>
<dbReference type="Proteomes" id="UP000281553">
    <property type="component" value="Unassembled WGS sequence"/>
</dbReference>
<feature type="non-terminal residue" evidence="2">
    <location>
        <position position="64"/>
    </location>
</feature>
<evidence type="ECO:0000313" key="3">
    <source>
        <dbReference type="Proteomes" id="UP000281553"/>
    </source>
</evidence>
<dbReference type="AlphaFoldDB" id="A0A3P6PHG8"/>
<evidence type="ECO:0000313" key="2">
    <source>
        <dbReference type="EMBL" id="VDK35599.1"/>
    </source>
</evidence>
<evidence type="ECO:0000256" key="1">
    <source>
        <dbReference type="SAM" id="Phobius"/>
    </source>
</evidence>
<keyword evidence="1" id="KW-0472">Membrane</keyword>
<protein>
    <submittedName>
        <fullName evidence="2">Uncharacterized protein</fullName>
    </submittedName>
</protein>
<keyword evidence="3" id="KW-1185">Reference proteome</keyword>
<accession>A0A3P6PHG8</accession>
<name>A0A3P6PHG8_DIBLA</name>
<gene>
    <name evidence="2" type="ORF">DILT_LOCUS701</name>
</gene>
<dbReference type="EMBL" id="UYRU01003323">
    <property type="protein sequence ID" value="VDK35599.1"/>
    <property type="molecule type" value="Genomic_DNA"/>
</dbReference>
<organism evidence="2 3">
    <name type="scientific">Dibothriocephalus latus</name>
    <name type="common">Fish tapeworm</name>
    <name type="synonym">Diphyllobothrium latum</name>
    <dbReference type="NCBI Taxonomy" id="60516"/>
    <lineage>
        <taxon>Eukaryota</taxon>
        <taxon>Metazoa</taxon>
        <taxon>Spiralia</taxon>
        <taxon>Lophotrochozoa</taxon>
        <taxon>Platyhelminthes</taxon>
        <taxon>Cestoda</taxon>
        <taxon>Eucestoda</taxon>
        <taxon>Diphyllobothriidea</taxon>
        <taxon>Diphyllobothriidae</taxon>
        <taxon>Dibothriocephalus</taxon>
    </lineage>
</organism>
<feature type="transmembrane region" description="Helical" evidence="1">
    <location>
        <begin position="6"/>
        <end position="27"/>
    </location>
</feature>
<reference evidence="2 3" key="1">
    <citation type="submission" date="2018-11" db="EMBL/GenBank/DDBJ databases">
        <authorList>
            <consortium name="Pathogen Informatics"/>
        </authorList>
    </citation>
    <scope>NUCLEOTIDE SEQUENCE [LARGE SCALE GENOMIC DNA]</scope>
</reference>
<sequence length="64" mass="6832">MLDSGLPVAFFGVLVSMPVAAVAAAVIRRNRCLRPQAVPRACPCWRPLVCSSSPPRLPPPPLLL</sequence>
<keyword evidence="1" id="KW-0812">Transmembrane</keyword>